<evidence type="ECO:0000313" key="1">
    <source>
        <dbReference type="EMBL" id="CAE6450807.1"/>
    </source>
</evidence>
<dbReference type="AlphaFoldDB" id="A0A8H3B956"/>
<organism evidence="1 2">
    <name type="scientific">Rhizoctonia solani</name>
    <dbReference type="NCBI Taxonomy" id="456999"/>
    <lineage>
        <taxon>Eukaryota</taxon>
        <taxon>Fungi</taxon>
        <taxon>Dikarya</taxon>
        <taxon>Basidiomycota</taxon>
        <taxon>Agaricomycotina</taxon>
        <taxon>Agaricomycetes</taxon>
        <taxon>Cantharellales</taxon>
        <taxon>Ceratobasidiaceae</taxon>
        <taxon>Rhizoctonia</taxon>
    </lineage>
</organism>
<accession>A0A8H3B956</accession>
<sequence length="504" mass="57256">MALQTHACWGRPLGVYVESFGEEEIWTRVDLAGDTRRLAEAAIERIARVTPNQTDHGVTLSELRTILVYTRSQLVTSYMSFSSPSLTEGCIYLMAQISVAGKTSPFTYEYGYLCFRIMTISIGIGLLQNSIGAEYAIANMVLDPNTPPIHTLSRHVAQITEGAISHGGGQGKETYNCGIGWSRCSDHPKRQPEVVSRAAVGSLLEILWEDRESFLKAMGSTVSPELSGVIYVLWRYVIYERYLQESPKSKRSIIHFIEIFWRAYLVATPDQGKVFMLLSSLNYENSKIWNSSPKHNQLEDSKQIIRAFTTQIMRPKSPLPLGHFPNALNFIHRHSLPGCEEEAPLLISAVISQMWDHFLAYDGTNERGKLVDIISNVFNWFSGMLEPFTTSRSNQPLMLRIIDTVIENELFSLIGRIMLSLVPIVDPRPTRDVVRNGTFFKASEDLFKNLSRIVPTHALIKLSEPYMHEWWRFYQHLRFLEELAASRVPWTSFADGDCGGMYER</sequence>
<reference evidence="1" key="1">
    <citation type="submission" date="2021-01" db="EMBL/GenBank/DDBJ databases">
        <authorList>
            <person name="Kaushik A."/>
        </authorList>
    </citation>
    <scope>NUCLEOTIDE SEQUENCE</scope>
    <source>
        <strain evidence="1">AG6-10EEA</strain>
    </source>
</reference>
<dbReference type="EMBL" id="CAJMXA010001088">
    <property type="protein sequence ID" value="CAE6450807.1"/>
    <property type="molecule type" value="Genomic_DNA"/>
</dbReference>
<evidence type="ECO:0000313" key="2">
    <source>
        <dbReference type="Proteomes" id="UP000663853"/>
    </source>
</evidence>
<dbReference type="Proteomes" id="UP000663853">
    <property type="component" value="Unassembled WGS sequence"/>
</dbReference>
<comment type="caution">
    <text evidence="1">The sequence shown here is derived from an EMBL/GenBank/DDBJ whole genome shotgun (WGS) entry which is preliminary data.</text>
</comment>
<protein>
    <submittedName>
        <fullName evidence="1">Uncharacterized protein</fullName>
    </submittedName>
</protein>
<gene>
    <name evidence="1" type="ORF">RDB_LOCUS49618</name>
</gene>
<name>A0A8H3B956_9AGAM</name>
<proteinExistence type="predicted"/>